<evidence type="ECO:0000259" key="7">
    <source>
        <dbReference type="Pfam" id="PF18223"/>
    </source>
</evidence>
<dbReference type="NCBIfam" id="TIGR02532">
    <property type="entry name" value="IV_pilin_GFxxxE"/>
    <property type="match status" value="1"/>
</dbReference>
<dbReference type="Proteomes" id="UP000247612">
    <property type="component" value="Unassembled WGS sequence"/>
</dbReference>
<dbReference type="GO" id="GO:0016020">
    <property type="term" value="C:membrane"/>
    <property type="evidence" value="ECO:0007669"/>
    <property type="project" value="UniProtKB-SubCell"/>
</dbReference>
<evidence type="ECO:0000256" key="3">
    <source>
        <dbReference type="ARBA" id="ARBA00022692"/>
    </source>
</evidence>
<proteinExistence type="predicted"/>
<dbReference type="Pfam" id="PF07963">
    <property type="entry name" value="N_methyl"/>
    <property type="match status" value="1"/>
</dbReference>
<dbReference type="SUPFAM" id="SSF54523">
    <property type="entry name" value="Pili subunits"/>
    <property type="match status" value="1"/>
</dbReference>
<dbReference type="Gene3D" id="3.30.1690.20">
    <property type="match status" value="1"/>
</dbReference>
<reference evidence="8 9" key="1">
    <citation type="submission" date="2018-05" db="EMBL/GenBank/DDBJ databases">
        <title>Genomic Encyclopedia of Type Strains, Phase IV (KMG-IV): sequencing the most valuable type-strain genomes for metagenomic binning, comparative biology and taxonomic classification.</title>
        <authorList>
            <person name="Goeker M."/>
        </authorList>
    </citation>
    <scope>NUCLEOTIDE SEQUENCE [LARGE SCALE GENOMIC DNA]</scope>
    <source>
        <strain evidence="8 9">JC118</strain>
    </source>
</reference>
<dbReference type="InterPro" id="IPR045584">
    <property type="entry name" value="Pilin-like"/>
</dbReference>
<evidence type="ECO:0000256" key="4">
    <source>
        <dbReference type="ARBA" id="ARBA00022989"/>
    </source>
</evidence>
<evidence type="ECO:0000256" key="1">
    <source>
        <dbReference type="ARBA" id="ARBA00004167"/>
    </source>
</evidence>
<sequence length="288" mass="32758">MKNRKGFTLIELIVVIAILGILALFLVPSFMGYAKDAKQSVCESNMTSIQRAYHFQMAKQEKDEERDFLDKVMNNEFDDFSTAPKCPSGGIYYIINTGEEAGQSVFQVVCSEHSNVLGKIPTQILNQMIHFNQNVRDMDVTSDEFKKYYELYKESVEKAGGTAKNIGMFQSYVLNNNDELRNYLQYINGGSWPTLQVNGQTLYVQPYIDSHRSNSSGDIIIYASPNGNGNWNTNYIYDSNTGKWWTGKKSFSVSDKSFDQVKEKMQEYGWSEVSNPQDMVITGQIVMP</sequence>
<evidence type="ECO:0000313" key="8">
    <source>
        <dbReference type="EMBL" id="PXX80547.1"/>
    </source>
</evidence>
<comment type="caution">
    <text evidence="8">The sequence shown here is derived from an EMBL/GenBank/DDBJ whole genome shotgun (WGS) entry which is preliminary data.</text>
</comment>
<dbReference type="PANTHER" id="PTHR30093">
    <property type="entry name" value="GENERAL SECRETION PATHWAY PROTEIN G"/>
    <property type="match status" value="1"/>
</dbReference>
<dbReference type="STRING" id="1034346.GCA_000313565_02036"/>
<dbReference type="InterPro" id="IPR040599">
    <property type="entry name" value="PilJ_C"/>
</dbReference>
<dbReference type="AlphaFoldDB" id="A0A318LFY4"/>
<dbReference type="Gene3D" id="3.30.700.10">
    <property type="entry name" value="Glycoprotein, Type 4 Pilin"/>
    <property type="match status" value="1"/>
</dbReference>
<evidence type="ECO:0000256" key="2">
    <source>
        <dbReference type="ARBA" id="ARBA00022481"/>
    </source>
</evidence>
<dbReference type="InterPro" id="IPR012902">
    <property type="entry name" value="N_methyl_site"/>
</dbReference>
<evidence type="ECO:0000313" key="9">
    <source>
        <dbReference type="Proteomes" id="UP000247612"/>
    </source>
</evidence>
<dbReference type="PROSITE" id="PS00409">
    <property type="entry name" value="PROKAR_NTER_METHYL"/>
    <property type="match status" value="1"/>
</dbReference>
<feature type="transmembrane region" description="Helical" evidence="6">
    <location>
        <begin position="12"/>
        <end position="34"/>
    </location>
</feature>
<dbReference type="Pfam" id="PF18223">
    <property type="entry name" value="PilJ_C"/>
    <property type="match status" value="1"/>
</dbReference>
<dbReference type="EMBL" id="QJKH01000003">
    <property type="protein sequence ID" value="PXX80547.1"/>
    <property type="molecule type" value="Genomic_DNA"/>
</dbReference>
<keyword evidence="4 6" id="KW-1133">Transmembrane helix</keyword>
<keyword evidence="5 6" id="KW-0472">Membrane</keyword>
<protein>
    <submittedName>
        <fullName evidence="8">Prepilin-type N-terminal cleavage/methylation domain-containing protein</fullName>
    </submittedName>
</protein>
<dbReference type="RefSeq" id="WP_022938341.1">
    <property type="nucleotide sequence ID" value="NZ_CABKRQ010000005.1"/>
</dbReference>
<accession>A0A318LFY4</accession>
<keyword evidence="2" id="KW-0488">Methylation</keyword>
<dbReference type="OrthoDB" id="1756013at2"/>
<evidence type="ECO:0000256" key="5">
    <source>
        <dbReference type="ARBA" id="ARBA00023136"/>
    </source>
</evidence>
<name>A0A318LFY4_9FIRM</name>
<comment type="subcellular location">
    <subcellularLocation>
        <location evidence="1">Membrane</location>
        <topology evidence="1">Single-pass membrane protein</topology>
    </subcellularLocation>
</comment>
<organism evidence="8 9">
    <name type="scientific">Dielma fastidiosa</name>
    <dbReference type="NCBI Taxonomy" id="1034346"/>
    <lineage>
        <taxon>Bacteria</taxon>
        <taxon>Bacillati</taxon>
        <taxon>Bacillota</taxon>
        <taxon>Erysipelotrichia</taxon>
        <taxon>Erysipelotrichales</taxon>
        <taxon>Erysipelotrichaceae</taxon>
        <taxon>Dielma</taxon>
    </lineage>
</organism>
<keyword evidence="9" id="KW-1185">Reference proteome</keyword>
<keyword evidence="3 6" id="KW-0812">Transmembrane</keyword>
<feature type="domain" description="Pilin PilJ C-terminal" evidence="7">
    <location>
        <begin position="175"/>
        <end position="254"/>
    </location>
</feature>
<gene>
    <name evidence="8" type="ORF">DES51_103142</name>
</gene>
<dbReference type="PANTHER" id="PTHR30093:SF44">
    <property type="entry name" value="TYPE II SECRETION SYSTEM CORE PROTEIN G"/>
    <property type="match status" value="1"/>
</dbReference>
<evidence type="ECO:0000256" key="6">
    <source>
        <dbReference type="SAM" id="Phobius"/>
    </source>
</evidence>